<keyword evidence="1" id="KW-0732">Signal</keyword>
<comment type="caution">
    <text evidence="2">The sequence shown here is derived from an EMBL/GenBank/DDBJ whole genome shotgun (WGS) entry which is preliminary data.</text>
</comment>
<dbReference type="EMBL" id="BSYI01000016">
    <property type="protein sequence ID" value="GMG83094.1"/>
    <property type="molecule type" value="Genomic_DNA"/>
</dbReference>
<dbReference type="RefSeq" id="WP_285671891.1">
    <property type="nucleotide sequence ID" value="NZ_BSYI01000016.1"/>
</dbReference>
<dbReference type="Proteomes" id="UP001239909">
    <property type="component" value="Unassembled WGS sequence"/>
</dbReference>
<dbReference type="PANTHER" id="PTHR43037">
    <property type="entry name" value="UNNAMED PRODUCT-RELATED"/>
    <property type="match status" value="1"/>
</dbReference>
<dbReference type="SUPFAM" id="SSF53474">
    <property type="entry name" value="alpha/beta-Hydrolases"/>
    <property type="match status" value="1"/>
</dbReference>
<name>A0ABQ6LLB5_9RHOB</name>
<proteinExistence type="predicted"/>
<dbReference type="PANTHER" id="PTHR43037:SF1">
    <property type="entry name" value="BLL1128 PROTEIN"/>
    <property type="match status" value="1"/>
</dbReference>
<protein>
    <submittedName>
        <fullName evidence="2">PHB depolymerase family esterase</fullName>
    </submittedName>
</protein>
<sequence length="310" mass="33143">MPHLPLAPVALLALLAALFAGPGGAVETRRVTLVHEGVAREALMDAPRNVRNAPVLVALHGGLAGPRTVRRKARVGLAREGWVVLWPAARAEGDWNDGRTDHAGRPYDTADDIGFLRALIGRLAAAGRIDPSRVYFAGPSIGGMMVLRLLCEAPDLVAGAAVAIASFPWSYACPDGPPRPVLVIHGTDDTIVPPEGGRIGGWNPLIRDRGWVRPIAESLERLAARNRCAGYDVRPLPDRDPADGSTVELRTYRACAAPLLHYVVEGGGHTWPGARPSRLGTRIVGQTNRDFSATEAVERFFRTLAARQGG</sequence>
<dbReference type="Gene3D" id="3.40.50.1820">
    <property type="entry name" value="alpha/beta hydrolase"/>
    <property type="match status" value="1"/>
</dbReference>
<evidence type="ECO:0000256" key="1">
    <source>
        <dbReference type="ARBA" id="ARBA00022729"/>
    </source>
</evidence>
<reference evidence="2 3" key="1">
    <citation type="submission" date="2023-04" db="EMBL/GenBank/DDBJ databases">
        <title>Marinoamorphus aggregata gen. nov., sp. Nov., isolate from tissue of brittle star Ophioplocus japonicus.</title>
        <authorList>
            <person name="Kawano K."/>
            <person name="Sawayama S."/>
            <person name="Nakagawa S."/>
        </authorList>
    </citation>
    <scope>NUCLEOTIDE SEQUENCE [LARGE SCALE GENOMIC DNA]</scope>
    <source>
        <strain evidence="2 3">NKW23</strain>
    </source>
</reference>
<accession>A0ABQ6LLB5</accession>
<evidence type="ECO:0000313" key="2">
    <source>
        <dbReference type="EMBL" id="GMG83094.1"/>
    </source>
</evidence>
<gene>
    <name evidence="2" type="ORF">LNKW23_23070</name>
</gene>
<dbReference type="InterPro" id="IPR029058">
    <property type="entry name" value="AB_hydrolase_fold"/>
</dbReference>
<keyword evidence="3" id="KW-1185">Reference proteome</keyword>
<dbReference type="InterPro" id="IPR050955">
    <property type="entry name" value="Plant_Biomass_Hydrol_Est"/>
</dbReference>
<organism evidence="2 3">
    <name type="scientific">Paralimibaculum aggregatum</name>
    <dbReference type="NCBI Taxonomy" id="3036245"/>
    <lineage>
        <taxon>Bacteria</taxon>
        <taxon>Pseudomonadati</taxon>
        <taxon>Pseudomonadota</taxon>
        <taxon>Alphaproteobacteria</taxon>
        <taxon>Rhodobacterales</taxon>
        <taxon>Paracoccaceae</taxon>
        <taxon>Paralimibaculum</taxon>
    </lineage>
</organism>
<evidence type="ECO:0000313" key="3">
    <source>
        <dbReference type="Proteomes" id="UP001239909"/>
    </source>
</evidence>